<dbReference type="PANTHER" id="PTHR31042">
    <property type="entry name" value="CORE-2/I-BRANCHING BETA-1,6-N-ACETYLGLUCOSAMINYLTRANSFERASE FAMILY PROTEIN-RELATED"/>
    <property type="match status" value="1"/>
</dbReference>
<dbReference type="GO" id="GO:0016020">
    <property type="term" value="C:membrane"/>
    <property type="evidence" value="ECO:0007669"/>
    <property type="project" value="UniProtKB-SubCell"/>
</dbReference>
<feature type="region of interest" description="Disordered" evidence="6">
    <location>
        <begin position="197"/>
        <end position="254"/>
    </location>
</feature>
<keyword evidence="3" id="KW-0808">Transferase</keyword>
<evidence type="ECO:0000256" key="3">
    <source>
        <dbReference type="ARBA" id="ARBA00022679"/>
    </source>
</evidence>
<feature type="compositionally biased region" description="Low complexity" evidence="6">
    <location>
        <begin position="220"/>
        <end position="233"/>
    </location>
</feature>
<reference evidence="7 8" key="3">
    <citation type="journal article" date="2013" name="Rice">
        <title>Improvement of the Oryza sativa Nipponbare reference genome using next generation sequence and optical map data.</title>
        <authorList>
            <person name="Kawahara Y."/>
            <person name="de la Bastide M."/>
            <person name="Hamilton J.P."/>
            <person name="Kanamori H."/>
            <person name="McCombie W.R."/>
            <person name="Ouyang S."/>
            <person name="Schwartz D.C."/>
            <person name="Tanaka T."/>
            <person name="Wu J."/>
            <person name="Zhou S."/>
            <person name="Childs K.L."/>
            <person name="Davidson R.M."/>
            <person name="Lin H."/>
            <person name="Quesada-Ocampo L."/>
            <person name="Vaillancourt B."/>
            <person name="Sakai H."/>
            <person name="Lee S.S."/>
            <person name="Kim J."/>
            <person name="Numa H."/>
            <person name="Itoh T."/>
            <person name="Buell C.R."/>
            <person name="Matsumoto T."/>
        </authorList>
    </citation>
    <scope>NUCLEOTIDE SEQUENCE [LARGE SCALE GENOMIC DNA]</scope>
    <source>
        <strain evidence="8">cv. Nipponbare</strain>
    </source>
</reference>
<feature type="region of interest" description="Disordered" evidence="6">
    <location>
        <begin position="1"/>
        <end position="113"/>
    </location>
</feature>
<evidence type="ECO:0000256" key="6">
    <source>
        <dbReference type="SAM" id="MobiDB-lite"/>
    </source>
</evidence>
<reference evidence="7 8" key="2">
    <citation type="journal article" date="2013" name="Plant Cell Physiol.">
        <title>Rice Annotation Project Database (RAP-DB): an integrative and interactive database for rice genomics.</title>
        <authorList>
            <person name="Sakai H."/>
            <person name="Lee S.S."/>
            <person name="Tanaka T."/>
            <person name="Numa H."/>
            <person name="Kim J."/>
            <person name="Kawahara Y."/>
            <person name="Wakimoto H."/>
            <person name="Yang C.C."/>
            <person name="Iwamoto M."/>
            <person name="Abe T."/>
            <person name="Yamada Y."/>
            <person name="Muto A."/>
            <person name="Inokuchi H."/>
            <person name="Ikemura T."/>
            <person name="Matsumoto T."/>
            <person name="Sasaki T."/>
            <person name="Itoh T."/>
        </authorList>
    </citation>
    <scope>NUCLEOTIDE SEQUENCE [LARGE SCALE GENOMIC DNA]</scope>
    <source>
        <strain evidence="8">cv. Nipponbare</strain>
    </source>
</reference>
<dbReference type="InParanoid" id="A0A0P0XRC7"/>
<feature type="compositionally biased region" description="Polar residues" evidence="6">
    <location>
        <begin position="234"/>
        <end position="254"/>
    </location>
</feature>
<feature type="non-terminal residue" evidence="7">
    <location>
        <position position="1"/>
    </location>
</feature>
<feature type="compositionally biased region" description="Low complexity" evidence="6">
    <location>
        <begin position="73"/>
        <end position="83"/>
    </location>
</feature>
<name>A0A0P0XRC7_ORYSJ</name>
<organism evidence="7 8">
    <name type="scientific">Oryza sativa subsp. japonica</name>
    <name type="common">Rice</name>
    <dbReference type="NCBI Taxonomy" id="39947"/>
    <lineage>
        <taxon>Eukaryota</taxon>
        <taxon>Viridiplantae</taxon>
        <taxon>Streptophyta</taxon>
        <taxon>Embryophyta</taxon>
        <taxon>Tracheophyta</taxon>
        <taxon>Spermatophyta</taxon>
        <taxon>Magnoliopsida</taxon>
        <taxon>Liliopsida</taxon>
        <taxon>Poales</taxon>
        <taxon>Poaceae</taxon>
        <taxon>BOP clade</taxon>
        <taxon>Oryzoideae</taxon>
        <taxon>Oryzeae</taxon>
        <taxon>Oryzinae</taxon>
        <taxon>Oryza</taxon>
        <taxon>Oryza sativa</taxon>
    </lineage>
</organism>
<dbReference type="InterPro" id="IPR044174">
    <property type="entry name" value="BC10-like"/>
</dbReference>
<sequence length="279" mass="29799">CGARPAPLCPDLATRGRGDGPDPLATTPALPPLAVGGAGATSTRRRPSACFPSGPQPSGVGGGRRPHRRRPCCRPALPAAARVAARRTRRGREGWRRGGLESPPVCTSSPTTCQARGARPVQAQHEPRHHCRAVAQGLADSQWFEVDRGLAADVIYFPVLVRHRSRNCYADEHYLPTFLGILHLSRVANQSVTWVHTRRGSQEWGSRRRTSSGGSGPGPGRHATTTATPRRPTSCSRGSSYPTRSPGSSYSRTGSTFSRALGELHATGPSEVKAIFVNL</sequence>
<dbReference type="AlphaFoldDB" id="A0A0P0XRC7"/>
<dbReference type="GO" id="GO:0016757">
    <property type="term" value="F:glycosyltransferase activity"/>
    <property type="evidence" value="ECO:0007669"/>
    <property type="project" value="UniProtKB-KW"/>
</dbReference>
<evidence type="ECO:0000313" key="8">
    <source>
        <dbReference type="Proteomes" id="UP000059680"/>
    </source>
</evidence>
<dbReference type="PaxDb" id="39947-A0A0P0XRC7"/>
<dbReference type="Gramene" id="Os10t0127350-00">
    <property type="protein sequence ID" value="Os10t0127350-00"/>
    <property type="gene ID" value="Os10g0127350"/>
</dbReference>
<gene>
    <name evidence="7" type="ordered locus">Os10g0127350</name>
    <name evidence="7" type="ORF">OSNPB_100127350</name>
</gene>
<keyword evidence="4" id="KW-0472">Membrane</keyword>
<comment type="subcellular location">
    <subcellularLocation>
        <location evidence="1">Membrane</location>
        <topology evidence="1">Single-pass type II membrane protein</topology>
    </subcellularLocation>
</comment>
<evidence type="ECO:0000256" key="2">
    <source>
        <dbReference type="ARBA" id="ARBA00022676"/>
    </source>
</evidence>
<evidence type="ECO:0000313" key="7">
    <source>
        <dbReference type="EMBL" id="BAT09734.1"/>
    </source>
</evidence>
<feature type="compositionally biased region" description="Low complexity" evidence="6">
    <location>
        <begin position="23"/>
        <end position="35"/>
    </location>
</feature>
<dbReference type="EMBL" id="AP014966">
    <property type="protein sequence ID" value="BAT09734.1"/>
    <property type="molecule type" value="Genomic_DNA"/>
</dbReference>
<dbReference type="PANTHER" id="PTHR31042:SF131">
    <property type="entry name" value="CORE-2_I-BRANCHING BETA-1,6-N-ACETYLGLUCOSAMINYLTRANSFERASE FAMILY PROTEIN"/>
    <property type="match status" value="1"/>
</dbReference>
<keyword evidence="2" id="KW-0328">Glycosyltransferase</keyword>
<protein>
    <submittedName>
        <fullName evidence="7">Os10g0127350 protein</fullName>
    </submittedName>
</protein>
<keyword evidence="8" id="KW-1185">Reference proteome</keyword>
<dbReference type="Proteomes" id="UP000059680">
    <property type="component" value="Chromosome 10"/>
</dbReference>
<dbReference type="InterPro" id="IPR003406">
    <property type="entry name" value="Glyco_trans_14"/>
</dbReference>
<evidence type="ECO:0000256" key="4">
    <source>
        <dbReference type="ARBA" id="ARBA00023136"/>
    </source>
</evidence>
<accession>A0A0P0XRC7</accession>
<proteinExistence type="predicted"/>
<evidence type="ECO:0000256" key="5">
    <source>
        <dbReference type="ARBA" id="ARBA00023180"/>
    </source>
</evidence>
<dbReference type="Pfam" id="PF02485">
    <property type="entry name" value="Branch"/>
    <property type="match status" value="1"/>
</dbReference>
<reference evidence="8" key="1">
    <citation type="journal article" date="2005" name="Nature">
        <title>The map-based sequence of the rice genome.</title>
        <authorList>
            <consortium name="International rice genome sequencing project (IRGSP)"/>
            <person name="Matsumoto T."/>
            <person name="Wu J."/>
            <person name="Kanamori H."/>
            <person name="Katayose Y."/>
            <person name="Fujisawa M."/>
            <person name="Namiki N."/>
            <person name="Mizuno H."/>
            <person name="Yamamoto K."/>
            <person name="Antonio B.A."/>
            <person name="Baba T."/>
            <person name="Sakata K."/>
            <person name="Nagamura Y."/>
            <person name="Aoki H."/>
            <person name="Arikawa K."/>
            <person name="Arita K."/>
            <person name="Bito T."/>
            <person name="Chiden Y."/>
            <person name="Fujitsuka N."/>
            <person name="Fukunaka R."/>
            <person name="Hamada M."/>
            <person name="Harada C."/>
            <person name="Hayashi A."/>
            <person name="Hijishita S."/>
            <person name="Honda M."/>
            <person name="Hosokawa S."/>
            <person name="Ichikawa Y."/>
            <person name="Idonuma A."/>
            <person name="Iijima M."/>
            <person name="Ikeda M."/>
            <person name="Ikeno M."/>
            <person name="Ito K."/>
            <person name="Ito S."/>
            <person name="Ito T."/>
            <person name="Ito Y."/>
            <person name="Ito Y."/>
            <person name="Iwabuchi A."/>
            <person name="Kamiya K."/>
            <person name="Karasawa W."/>
            <person name="Kurita K."/>
            <person name="Katagiri S."/>
            <person name="Kikuta A."/>
            <person name="Kobayashi H."/>
            <person name="Kobayashi N."/>
            <person name="Machita K."/>
            <person name="Maehara T."/>
            <person name="Masukawa M."/>
            <person name="Mizubayashi T."/>
            <person name="Mukai Y."/>
            <person name="Nagasaki H."/>
            <person name="Nagata Y."/>
            <person name="Naito S."/>
            <person name="Nakashima M."/>
            <person name="Nakama Y."/>
            <person name="Nakamichi Y."/>
            <person name="Nakamura M."/>
            <person name="Meguro A."/>
            <person name="Negishi M."/>
            <person name="Ohta I."/>
            <person name="Ohta T."/>
            <person name="Okamoto M."/>
            <person name="Ono N."/>
            <person name="Saji S."/>
            <person name="Sakaguchi M."/>
            <person name="Sakai K."/>
            <person name="Shibata M."/>
            <person name="Shimokawa T."/>
            <person name="Song J."/>
            <person name="Takazaki Y."/>
            <person name="Terasawa K."/>
            <person name="Tsugane M."/>
            <person name="Tsuji K."/>
            <person name="Ueda S."/>
            <person name="Waki K."/>
            <person name="Yamagata H."/>
            <person name="Yamamoto M."/>
            <person name="Yamamoto S."/>
            <person name="Yamane H."/>
            <person name="Yoshiki S."/>
            <person name="Yoshihara R."/>
            <person name="Yukawa K."/>
            <person name="Zhong H."/>
            <person name="Yano M."/>
            <person name="Yuan Q."/>
            <person name="Ouyang S."/>
            <person name="Liu J."/>
            <person name="Jones K.M."/>
            <person name="Gansberger K."/>
            <person name="Moffat K."/>
            <person name="Hill J."/>
            <person name="Bera J."/>
            <person name="Fadrosh D."/>
            <person name="Jin S."/>
            <person name="Johri S."/>
            <person name="Kim M."/>
            <person name="Overton L."/>
            <person name="Reardon M."/>
            <person name="Tsitrin T."/>
            <person name="Vuong H."/>
            <person name="Weaver B."/>
            <person name="Ciecko A."/>
            <person name="Tallon L."/>
            <person name="Jackson J."/>
            <person name="Pai G."/>
            <person name="Aken S.V."/>
            <person name="Utterback T."/>
            <person name="Reidmuller S."/>
            <person name="Feldblyum T."/>
            <person name="Hsiao J."/>
            <person name="Zismann V."/>
            <person name="Iobst S."/>
            <person name="de Vazeille A.R."/>
            <person name="Buell C.R."/>
            <person name="Ying K."/>
            <person name="Li Y."/>
            <person name="Lu T."/>
            <person name="Huang Y."/>
            <person name="Zhao Q."/>
            <person name="Feng Q."/>
            <person name="Zhang L."/>
            <person name="Zhu J."/>
            <person name="Weng Q."/>
            <person name="Mu J."/>
            <person name="Lu Y."/>
            <person name="Fan D."/>
            <person name="Liu Y."/>
            <person name="Guan J."/>
            <person name="Zhang Y."/>
            <person name="Yu S."/>
            <person name="Liu X."/>
            <person name="Zhang Y."/>
            <person name="Hong G."/>
            <person name="Han B."/>
            <person name="Choisne N."/>
            <person name="Demange N."/>
            <person name="Orjeda G."/>
            <person name="Samain S."/>
            <person name="Cattolico L."/>
            <person name="Pelletier E."/>
            <person name="Couloux A."/>
            <person name="Segurens B."/>
            <person name="Wincker P."/>
            <person name="D'Hont A."/>
            <person name="Scarpelli C."/>
            <person name="Weissenbach J."/>
            <person name="Salanoubat M."/>
            <person name="Quetier F."/>
            <person name="Yu Y."/>
            <person name="Kim H.R."/>
            <person name="Rambo T."/>
            <person name="Currie J."/>
            <person name="Collura K."/>
            <person name="Luo M."/>
            <person name="Yang T."/>
            <person name="Ammiraju J.S.S."/>
            <person name="Engler F."/>
            <person name="Soderlund C."/>
            <person name="Wing R.A."/>
            <person name="Palmer L.E."/>
            <person name="de la Bastide M."/>
            <person name="Spiegel L."/>
            <person name="Nascimento L."/>
            <person name="Zutavern T."/>
            <person name="O'Shaughnessy A."/>
            <person name="Dike S."/>
            <person name="Dedhia N."/>
            <person name="Preston R."/>
            <person name="Balija V."/>
            <person name="McCombie W.R."/>
            <person name="Chow T."/>
            <person name="Chen H."/>
            <person name="Chung M."/>
            <person name="Chen C."/>
            <person name="Shaw J."/>
            <person name="Wu H."/>
            <person name="Hsiao K."/>
            <person name="Chao Y."/>
            <person name="Chu M."/>
            <person name="Cheng C."/>
            <person name="Hour A."/>
            <person name="Lee P."/>
            <person name="Lin S."/>
            <person name="Lin Y."/>
            <person name="Liou J."/>
            <person name="Liu S."/>
            <person name="Hsing Y."/>
            <person name="Raghuvanshi S."/>
            <person name="Mohanty A."/>
            <person name="Bharti A.K."/>
            <person name="Gaur A."/>
            <person name="Gupta V."/>
            <person name="Kumar D."/>
            <person name="Ravi V."/>
            <person name="Vij S."/>
            <person name="Kapur A."/>
            <person name="Khurana P."/>
            <person name="Khurana P."/>
            <person name="Khurana J.P."/>
            <person name="Tyagi A.K."/>
            <person name="Gaikwad K."/>
            <person name="Singh A."/>
            <person name="Dalal V."/>
            <person name="Srivastava S."/>
            <person name="Dixit A."/>
            <person name="Pal A.K."/>
            <person name="Ghazi I.A."/>
            <person name="Yadav M."/>
            <person name="Pandit A."/>
            <person name="Bhargava A."/>
            <person name="Sureshbabu K."/>
            <person name="Batra K."/>
            <person name="Sharma T.R."/>
            <person name="Mohapatra T."/>
            <person name="Singh N.K."/>
            <person name="Messing J."/>
            <person name="Nelson A.B."/>
            <person name="Fuks G."/>
            <person name="Kavchok S."/>
            <person name="Keizer G."/>
            <person name="Linton E."/>
            <person name="Llaca V."/>
            <person name="Song R."/>
            <person name="Tanyolac B."/>
            <person name="Young S."/>
            <person name="Ho-Il K."/>
            <person name="Hahn J.H."/>
            <person name="Sangsakoo G."/>
            <person name="Vanavichit A."/>
            <person name="de Mattos Luiz.A.T."/>
            <person name="Zimmer P.D."/>
            <person name="Malone G."/>
            <person name="Dellagostin O."/>
            <person name="de Oliveira A.C."/>
            <person name="Bevan M."/>
            <person name="Bancroft I."/>
            <person name="Minx P."/>
            <person name="Cordum H."/>
            <person name="Wilson R."/>
            <person name="Cheng Z."/>
            <person name="Jin W."/>
            <person name="Jiang J."/>
            <person name="Leong S.A."/>
            <person name="Iwama H."/>
            <person name="Gojobori T."/>
            <person name="Itoh T."/>
            <person name="Niimura Y."/>
            <person name="Fujii Y."/>
            <person name="Habara T."/>
            <person name="Sakai H."/>
            <person name="Sato Y."/>
            <person name="Wilson G."/>
            <person name="Kumar K."/>
            <person name="McCouch S."/>
            <person name="Juretic N."/>
            <person name="Hoen D."/>
            <person name="Wright S."/>
            <person name="Bruskiewich R."/>
            <person name="Bureau T."/>
            <person name="Miyao A."/>
            <person name="Hirochika H."/>
            <person name="Nishikawa T."/>
            <person name="Kadowaki K."/>
            <person name="Sugiura M."/>
            <person name="Burr B."/>
            <person name="Sasaki T."/>
        </authorList>
    </citation>
    <scope>NUCLEOTIDE SEQUENCE [LARGE SCALE GENOMIC DNA]</scope>
    <source>
        <strain evidence="8">cv. Nipponbare</strain>
    </source>
</reference>
<keyword evidence="5" id="KW-0325">Glycoprotein</keyword>
<evidence type="ECO:0000256" key="1">
    <source>
        <dbReference type="ARBA" id="ARBA00004606"/>
    </source>
</evidence>